<dbReference type="Pfam" id="PF00026">
    <property type="entry name" value="Asp"/>
    <property type="match status" value="3"/>
</dbReference>
<protein>
    <recommendedName>
        <fullName evidence="4">Peptidase A1 domain-containing protein</fullName>
    </recommendedName>
</protein>
<keyword evidence="6" id="KW-1185">Reference proteome</keyword>
<feature type="region of interest" description="Disordered" evidence="3">
    <location>
        <begin position="533"/>
        <end position="557"/>
    </location>
</feature>
<evidence type="ECO:0000313" key="5">
    <source>
        <dbReference type="EMBL" id="KAF9149539.1"/>
    </source>
</evidence>
<keyword evidence="2" id="KW-0378">Hydrolase</keyword>
<name>A0A9P5RZ61_9FUNG</name>
<comment type="similarity">
    <text evidence="1">Belongs to the peptidase A1 family.</text>
</comment>
<sequence length="745" mass="79119">MTTTTSKTATKWCLALGWVCLTTLISSTWIAAPIHALPTSATNNNNNTPQPLLIPLRRLVPNHPFSSTVFKKTKRSPTGTTPISVTTVGRVGYAGHILIGSPPQRLSVLFDTGSDLALVISDLCQGLECPELTHFSCSNSASCVDLGGGGVGASARPTMAVETKFATTDLSPPPTAKSEAAAVVTGGGEGGGGGGSGDDIPPPAIFSALQEPERERNGGTGVRAETSRSSSYGEQEQWQQVHSKTQQPHQQQQQQQRRDDMGHDNGDLYTLLDRLRSSKTLPPSQPLLPEVNDGSTTTNNGNPPMVASRLIGPGAMKIEESLQLLHSDTPNPALSVEKVLSAAASINAPAPPTTSSSLSNFYNQTYVDGSWGAGTFVQDRIQVDTTPPGEVFNPYHHKNDDGSFESSSTGHVATVTFLDVIQDNLGLVKGYDGQISGLLGLTRASPTGRKTFLRELVDQGSLAQPVVSMHLGAEGGSFLLGGIDSSQYSGQLVYSPVTDPVTWQMSLQGLGIRFRDGHYSAVTQPSVPIINSSGTSNSLRPSINPLSPPDTNSTSTGGKYKVLPQLNIFQDAPLILDSGTSSILIPSDASHAIHSELSGTWDPIHRTWFLPCQGPDLIWWVSSGQHGIIQPYESLIYLLEDGRCQSLIFENPDANYWILGDTWLRGLYVVYDMEGTGRIGIATAISLKSTGGDDGSEGEARILTVEDSNLARRMRPTLWGLEGESVVGVGLVLVAVVHALIGALV</sequence>
<dbReference type="PANTHER" id="PTHR47966:SF51">
    <property type="entry name" value="BETA-SITE APP-CLEAVING ENZYME, ISOFORM A-RELATED"/>
    <property type="match status" value="1"/>
</dbReference>
<dbReference type="PROSITE" id="PS51767">
    <property type="entry name" value="PEPTIDASE_A1"/>
    <property type="match status" value="1"/>
</dbReference>
<feature type="compositionally biased region" description="Low complexity" evidence="3">
    <location>
        <begin position="239"/>
        <end position="255"/>
    </location>
</feature>
<dbReference type="GO" id="GO:0006508">
    <property type="term" value="P:proteolysis"/>
    <property type="evidence" value="ECO:0007669"/>
    <property type="project" value="InterPro"/>
</dbReference>
<feature type="region of interest" description="Disordered" evidence="3">
    <location>
        <begin position="166"/>
        <end position="304"/>
    </location>
</feature>
<keyword evidence="2" id="KW-0064">Aspartyl protease</keyword>
<proteinExistence type="inferred from homology"/>
<dbReference type="InterPro" id="IPR021109">
    <property type="entry name" value="Peptidase_aspartic_dom_sf"/>
</dbReference>
<feature type="compositionally biased region" description="Gly residues" evidence="3">
    <location>
        <begin position="185"/>
        <end position="197"/>
    </location>
</feature>
<dbReference type="InterPro" id="IPR001969">
    <property type="entry name" value="Aspartic_peptidase_AS"/>
</dbReference>
<organism evidence="5 6">
    <name type="scientific">Linnemannia schmuckeri</name>
    <dbReference type="NCBI Taxonomy" id="64567"/>
    <lineage>
        <taxon>Eukaryota</taxon>
        <taxon>Fungi</taxon>
        <taxon>Fungi incertae sedis</taxon>
        <taxon>Mucoromycota</taxon>
        <taxon>Mortierellomycotina</taxon>
        <taxon>Mortierellomycetes</taxon>
        <taxon>Mortierellales</taxon>
        <taxon>Mortierellaceae</taxon>
        <taxon>Linnemannia</taxon>
    </lineage>
</organism>
<dbReference type="InterPro" id="IPR033121">
    <property type="entry name" value="PEPTIDASE_A1"/>
</dbReference>
<accession>A0A9P5RZ61</accession>
<feature type="compositionally biased region" description="Polar residues" evidence="3">
    <location>
        <begin position="227"/>
        <end position="238"/>
    </location>
</feature>
<dbReference type="CDD" id="cd05471">
    <property type="entry name" value="pepsin_like"/>
    <property type="match status" value="1"/>
</dbReference>
<feature type="compositionally biased region" description="Polar residues" evidence="3">
    <location>
        <begin position="293"/>
        <end position="302"/>
    </location>
</feature>
<dbReference type="Gene3D" id="2.40.70.10">
    <property type="entry name" value="Acid Proteases"/>
    <property type="match status" value="3"/>
</dbReference>
<evidence type="ECO:0000256" key="3">
    <source>
        <dbReference type="SAM" id="MobiDB-lite"/>
    </source>
</evidence>
<dbReference type="EMBL" id="JAAAUQ010000516">
    <property type="protein sequence ID" value="KAF9149539.1"/>
    <property type="molecule type" value="Genomic_DNA"/>
</dbReference>
<evidence type="ECO:0000259" key="4">
    <source>
        <dbReference type="PROSITE" id="PS51767"/>
    </source>
</evidence>
<reference evidence="5" key="1">
    <citation type="journal article" date="2020" name="Fungal Divers.">
        <title>Resolving the Mortierellaceae phylogeny through synthesis of multi-gene phylogenetics and phylogenomics.</title>
        <authorList>
            <person name="Vandepol N."/>
            <person name="Liber J."/>
            <person name="Desiro A."/>
            <person name="Na H."/>
            <person name="Kennedy M."/>
            <person name="Barry K."/>
            <person name="Grigoriev I.V."/>
            <person name="Miller A.N."/>
            <person name="O'Donnell K."/>
            <person name="Stajich J.E."/>
            <person name="Bonito G."/>
        </authorList>
    </citation>
    <scope>NUCLEOTIDE SEQUENCE</scope>
    <source>
        <strain evidence="5">NRRL 6426</strain>
    </source>
</reference>
<feature type="compositionally biased region" description="Basic and acidic residues" evidence="3">
    <location>
        <begin position="256"/>
        <end position="266"/>
    </location>
</feature>
<evidence type="ECO:0000313" key="6">
    <source>
        <dbReference type="Proteomes" id="UP000748756"/>
    </source>
</evidence>
<dbReference type="InterPro" id="IPR034164">
    <property type="entry name" value="Pepsin-like_dom"/>
</dbReference>
<dbReference type="AlphaFoldDB" id="A0A9P5RZ61"/>
<evidence type="ECO:0000256" key="1">
    <source>
        <dbReference type="ARBA" id="ARBA00007447"/>
    </source>
</evidence>
<comment type="caution">
    <text evidence="5">The sequence shown here is derived from an EMBL/GenBank/DDBJ whole genome shotgun (WGS) entry which is preliminary data.</text>
</comment>
<dbReference type="Proteomes" id="UP000748756">
    <property type="component" value="Unassembled WGS sequence"/>
</dbReference>
<dbReference type="PANTHER" id="PTHR47966">
    <property type="entry name" value="BETA-SITE APP-CLEAVING ENZYME, ISOFORM A-RELATED"/>
    <property type="match status" value="1"/>
</dbReference>
<evidence type="ECO:0000256" key="2">
    <source>
        <dbReference type="ARBA" id="ARBA00022750"/>
    </source>
</evidence>
<dbReference type="OrthoDB" id="15189at2759"/>
<keyword evidence="2" id="KW-0645">Protease</keyword>
<gene>
    <name evidence="5" type="ORF">BG015_008662</name>
</gene>
<dbReference type="SUPFAM" id="SSF50630">
    <property type="entry name" value="Acid proteases"/>
    <property type="match status" value="2"/>
</dbReference>
<feature type="domain" description="Peptidase A1" evidence="4">
    <location>
        <begin position="93"/>
        <end position="682"/>
    </location>
</feature>
<dbReference type="InterPro" id="IPR001461">
    <property type="entry name" value="Aspartic_peptidase_A1"/>
</dbReference>
<dbReference type="PROSITE" id="PS00141">
    <property type="entry name" value="ASP_PROTEASE"/>
    <property type="match status" value="1"/>
</dbReference>
<dbReference type="GO" id="GO:0004190">
    <property type="term" value="F:aspartic-type endopeptidase activity"/>
    <property type="evidence" value="ECO:0007669"/>
    <property type="project" value="UniProtKB-KW"/>
</dbReference>